<comment type="caution">
    <text evidence="1">The sequence shown here is derived from an EMBL/GenBank/DDBJ whole genome shotgun (WGS) entry which is preliminary data.</text>
</comment>
<name>A0AAE3H8Y1_9EURY</name>
<proteinExistence type="predicted"/>
<dbReference type="RefSeq" id="WP_256621891.1">
    <property type="nucleotide sequence ID" value="NZ_JTEO01000002.1"/>
</dbReference>
<gene>
    <name evidence="1" type="ORF">PV02_03035</name>
</gene>
<organism evidence="1 2">
    <name type="scientific">Methanolobus chelungpuianus</name>
    <dbReference type="NCBI Taxonomy" id="502115"/>
    <lineage>
        <taxon>Archaea</taxon>
        <taxon>Methanobacteriati</taxon>
        <taxon>Methanobacteriota</taxon>
        <taxon>Stenosarchaea group</taxon>
        <taxon>Methanomicrobia</taxon>
        <taxon>Methanosarcinales</taxon>
        <taxon>Methanosarcinaceae</taxon>
        <taxon>Methanolobus</taxon>
    </lineage>
</organism>
<accession>A0AAE3H8Y1</accession>
<dbReference type="AlphaFoldDB" id="A0AAE3H8Y1"/>
<keyword evidence="2" id="KW-1185">Reference proteome</keyword>
<dbReference type="InterPro" id="IPR055533">
    <property type="entry name" value="DUF7109"/>
</dbReference>
<reference evidence="1 2" key="1">
    <citation type="journal article" date="2011" name="Appl. Environ. Microbiol.">
        <title>Methanogenic archaea isolated from Taiwan's Chelungpu fault.</title>
        <authorList>
            <person name="Wu S.Y."/>
            <person name="Lai M.C."/>
        </authorList>
    </citation>
    <scope>NUCLEOTIDE SEQUENCE [LARGE SCALE GENOMIC DNA]</scope>
    <source>
        <strain evidence="1 2">St545Mb</strain>
    </source>
</reference>
<dbReference type="Proteomes" id="UP001206983">
    <property type="component" value="Unassembled WGS sequence"/>
</dbReference>
<dbReference type="Pfam" id="PF23421">
    <property type="entry name" value="DUF7109"/>
    <property type="match status" value="1"/>
</dbReference>
<protein>
    <submittedName>
        <fullName evidence="1">Uncharacterized protein</fullName>
    </submittedName>
</protein>
<dbReference type="EMBL" id="JTEO01000002">
    <property type="protein sequence ID" value="MCQ6962131.1"/>
    <property type="molecule type" value="Genomic_DNA"/>
</dbReference>
<evidence type="ECO:0000313" key="1">
    <source>
        <dbReference type="EMBL" id="MCQ6962131.1"/>
    </source>
</evidence>
<sequence length="196" mass="21610">MITKDELSGIIDALGALSEKEVCSVAQEISFIRKEDFSPDIITQMCREALDEHLLELIGPAEIRPTSAQKAASDGGTEGPACYIPGPNAFPDVPFELSEAIDILMITKKEVDWEKVSSRFSASLHAKAMQMSEDISSLPGGRPAEKELSCLSERYSNLLNLYYDYDSWLPDGMGDMEDELQDLSMKLEDLRAAQGI</sequence>
<evidence type="ECO:0000313" key="2">
    <source>
        <dbReference type="Proteomes" id="UP001206983"/>
    </source>
</evidence>